<dbReference type="PROSITE" id="PS51257">
    <property type="entry name" value="PROKAR_LIPOPROTEIN"/>
    <property type="match status" value="1"/>
</dbReference>
<dbReference type="InterPro" id="IPR000396">
    <property type="entry name" value="Pdiesterase2"/>
</dbReference>
<dbReference type="Proteomes" id="UP000294772">
    <property type="component" value="Unassembled WGS sequence"/>
</dbReference>
<feature type="domain" description="Metallo-beta-lactamase" evidence="1">
    <location>
        <begin position="17"/>
        <end position="220"/>
    </location>
</feature>
<evidence type="ECO:0000313" key="3">
    <source>
        <dbReference type="EMBL" id="TCP05869.1"/>
    </source>
</evidence>
<accession>A0A2S5T4V9</accession>
<dbReference type="InterPro" id="IPR001279">
    <property type="entry name" value="Metallo-B-lactamas"/>
</dbReference>
<dbReference type="PANTHER" id="PTHR28283:SF1">
    <property type="entry name" value="3',5'-CYCLIC-NUCLEOTIDE PHOSPHODIESTERASE 1"/>
    <property type="match status" value="1"/>
</dbReference>
<dbReference type="GO" id="GO:0004115">
    <property type="term" value="F:3',5'-cyclic-AMP phosphodiesterase activity"/>
    <property type="evidence" value="ECO:0007669"/>
    <property type="project" value="InterPro"/>
</dbReference>
<sequence>MKVRVLGCSGAIAAGCKTTSFLLDDDLLVDAGTGVGDLTLDELARINHILITHSHLDHIVSIPLLVDSVMNRRTRPIVVHALPETLEALRAHILNWVIWPDFTQLPSRERPVLKMEPLAAGQVLDLDGKRIEVLPAEHTVPAVGYAVEGRTGWWAYTGDTGPNPALWPLLARRRVAMLVIETAFGDDERELAAASKHLSPSTLAQELRSLARDVPVFVTHAKPGGMGAIVTQVHALDSGHRIEHLEAGQVFVI</sequence>
<reference evidence="2 4" key="1">
    <citation type="submission" date="2018-02" db="EMBL/GenBank/DDBJ databases">
        <title>Reclassifiation of [Polyangium] brachysporum DSM 7029 as Guopingzhaonella breviflexa gen. nov., sp. nov., a member of the family Comamonadaceae.</title>
        <authorList>
            <person name="Tang B."/>
        </authorList>
    </citation>
    <scope>NUCLEOTIDE SEQUENCE [LARGE SCALE GENOMIC DNA]</scope>
    <source>
        <strain evidence="2 4">DSM 15344</strain>
    </source>
</reference>
<dbReference type="PANTHER" id="PTHR28283">
    <property type="entry name" value="3',5'-CYCLIC-NUCLEOTIDE PHOSPHODIESTERASE 1"/>
    <property type="match status" value="1"/>
</dbReference>
<evidence type="ECO:0000313" key="2">
    <source>
        <dbReference type="EMBL" id="PPE70023.1"/>
    </source>
</evidence>
<protein>
    <submittedName>
        <fullName evidence="2">3',5'-cyclic-nucleotide phosphodiesterase</fullName>
    </submittedName>
    <submittedName>
        <fullName evidence="3">Beta-lactamase family protein</fullName>
    </submittedName>
</protein>
<reference evidence="3 5" key="2">
    <citation type="submission" date="2019-03" db="EMBL/GenBank/DDBJ databases">
        <title>Genomic Encyclopedia of Type Strains, Phase IV (KMG-IV): sequencing the most valuable type-strain genomes for metagenomic binning, comparative biology and taxonomic classification.</title>
        <authorList>
            <person name="Goeker M."/>
        </authorList>
    </citation>
    <scope>NUCLEOTIDE SEQUENCE [LARGE SCALE GENOMIC DNA]</scope>
    <source>
        <strain evidence="3 5">DSM 15264</strain>
    </source>
</reference>
<keyword evidence="4" id="KW-1185">Reference proteome</keyword>
<dbReference type="CDD" id="cd07735">
    <property type="entry name" value="class_II_PDE_MBL-fold"/>
    <property type="match status" value="1"/>
</dbReference>
<dbReference type="GO" id="GO:1902660">
    <property type="term" value="P:negative regulation of glucose mediated signaling pathway"/>
    <property type="evidence" value="ECO:0007669"/>
    <property type="project" value="TreeGrafter"/>
</dbReference>
<dbReference type="Proteomes" id="UP000239406">
    <property type="component" value="Unassembled WGS sequence"/>
</dbReference>
<evidence type="ECO:0000313" key="5">
    <source>
        <dbReference type="Proteomes" id="UP000294772"/>
    </source>
</evidence>
<evidence type="ECO:0000313" key="4">
    <source>
        <dbReference type="Proteomes" id="UP000239406"/>
    </source>
</evidence>
<dbReference type="GO" id="GO:0006198">
    <property type="term" value="P:cAMP catabolic process"/>
    <property type="evidence" value="ECO:0007669"/>
    <property type="project" value="InterPro"/>
</dbReference>
<dbReference type="PRINTS" id="PR00388">
    <property type="entry name" value="PDIESTERASE2"/>
</dbReference>
<name>A0A2S5T4V9_9BURK</name>
<evidence type="ECO:0000259" key="1">
    <source>
        <dbReference type="SMART" id="SM00849"/>
    </source>
</evidence>
<dbReference type="InterPro" id="IPR036866">
    <property type="entry name" value="RibonucZ/Hydroxyglut_hydro"/>
</dbReference>
<comment type="caution">
    <text evidence="2">The sequence shown here is derived from an EMBL/GenBank/DDBJ whole genome shotgun (WGS) entry which is preliminary data.</text>
</comment>
<dbReference type="EMBL" id="PSNY01000008">
    <property type="protein sequence ID" value="PPE70023.1"/>
    <property type="molecule type" value="Genomic_DNA"/>
</dbReference>
<dbReference type="GO" id="GO:0047555">
    <property type="term" value="F:3',5'-cyclic-GMP phosphodiesterase activity"/>
    <property type="evidence" value="ECO:0007669"/>
    <property type="project" value="TreeGrafter"/>
</dbReference>
<dbReference type="SMART" id="SM00849">
    <property type="entry name" value="Lactamase_B"/>
    <property type="match status" value="1"/>
</dbReference>
<dbReference type="EMBL" id="SLXF01000008">
    <property type="protein sequence ID" value="TCP05869.1"/>
    <property type="molecule type" value="Genomic_DNA"/>
</dbReference>
<dbReference type="Gene3D" id="3.60.15.10">
    <property type="entry name" value="Ribonuclease Z/Hydroxyacylglutathione hydrolase-like"/>
    <property type="match status" value="1"/>
</dbReference>
<gene>
    <name evidence="2" type="ORF">C1702_09200</name>
    <name evidence="3" type="ORF">EV676_108102</name>
</gene>
<dbReference type="Pfam" id="PF12706">
    <property type="entry name" value="Lactamase_B_2"/>
    <property type="match status" value="1"/>
</dbReference>
<dbReference type="AlphaFoldDB" id="A0A2S5T4V9"/>
<dbReference type="OrthoDB" id="9803916at2"/>
<dbReference type="SUPFAM" id="SSF56281">
    <property type="entry name" value="Metallo-hydrolase/oxidoreductase"/>
    <property type="match status" value="1"/>
</dbReference>
<dbReference type="RefSeq" id="WP_104357388.1">
    <property type="nucleotide sequence ID" value="NZ_CP064338.1"/>
</dbReference>
<proteinExistence type="predicted"/>
<organism evidence="2 4">
    <name type="scientific">Caldimonas thermodepolymerans</name>
    <dbReference type="NCBI Taxonomy" id="215580"/>
    <lineage>
        <taxon>Bacteria</taxon>
        <taxon>Pseudomonadati</taxon>
        <taxon>Pseudomonadota</taxon>
        <taxon>Betaproteobacteria</taxon>
        <taxon>Burkholderiales</taxon>
        <taxon>Sphaerotilaceae</taxon>
        <taxon>Caldimonas</taxon>
    </lineage>
</organism>